<protein>
    <submittedName>
        <fullName evidence="1">Uncharacterized protein</fullName>
    </submittedName>
</protein>
<accession>A0A1M5NER1</accession>
<dbReference type="Proteomes" id="UP000184226">
    <property type="component" value="Unassembled WGS sequence"/>
</dbReference>
<evidence type="ECO:0000313" key="1">
    <source>
        <dbReference type="EMBL" id="SHG88001.1"/>
    </source>
</evidence>
<sequence>MTTKQWGYERADCRGSYALSLFLDDMDVLITHYASQTPEQPETVLFQAQAAANKLLQAYEKNARNTSAFVNQFIEIKSTVDAEGKLLLVPIFSSGLKQKLIALLKRSNETSMH</sequence>
<evidence type="ECO:0000313" key="2">
    <source>
        <dbReference type="Proteomes" id="UP000184226"/>
    </source>
</evidence>
<dbReference type="EMBL" id="FQXE01000001">
    <property type="protein sequence ID" value="SHG88001.1"/>
    <property type="molecule type" value="Genomic_DNA"/>
</dbReference>
<name>A0A1M5NER1_9BURK</name>
<reference evidence="1 2" key="1">
    <citation type="submission" date="2016-11" db="EMBL/GenBank/DDBJ databases">
        <authorList>
            <person name="Jaros S."/>
            <person name="Januszkiewicz K."/>
            <person name="Wedrychowicz H."/>
        </authorList>
    </citation>
    <scope>NUCLEOTIDE SEQUENCE [LARGE SCALE GENOMIC DNA]</scope>
    <source>
        <strain evidence="1 2">CGMCC 1.10190</strain>
    </source>
</reference>
<dbReference type="AlphaFoldDB" id="A0A1M5NER1"/>
<proteinExistence type="predicted"/>
<dbReference type="RefSeq" id="WP_073101476.1">
    <property type="nucleotide sequence ID" value="NZ_FQXE01000001.1"/>
</dbReference>
<organism evidence="1 2">
    <name type="scientific">Pollutimonas bauzanensis</name>
    <dbReference type="NCBI Taxonomy" id="658167"/>
    <lineage>
        <taxon>Bacteria</taxon>
        <taxon>Pseudomonadati</taxon>
        <taxon>Pseudomonadota</taxon>
        <taxon>Betaproteobacteria</taxon>
        <taxon>Burkholderiales</taxon>
        <taxon>Alcaligenaceae</taxon>
        <taxon>Pollutimonas</taxon>
    </lineage>
</organism>
<dbReference type="STRING" id="658167.SAMN04488135_101504"/>
<gene>
    <name evidence="1" type="ORF">SAMN04488135_101504</name>
</gene>
<keyword evidence="2" id="KW-1185">Reference proteome</keyword>
<dbReference type="OrthoDB" id="8686335at2"/>